<dbReference type="GO" id="GO:0004222">
    <property type="term" value="F:metalloendopeptidase activity"/>
    <property type="evidence" value="ECO:0007669"/>
    <property type="project" value="TreeGrafter"/>
</dbReference>
<dbReference type="InterPro" id="IPR011055">
    <property type="entry name" value="Dup_hybrid_motif"/>
</dbReference>
<organism evidence="2 3">
    <name type="scientific">Hungatella hathewayi DSM 13479</name>
    <dbReference type="NCBI Taxonomy" id="566550"/>
    <lineage>
        <taxon>Bacteria</taxon>
        <taxon>Bacillati</taxon>
        <taxon>Bacillota</taxon>
        <taxon>Clostridia</taxon>
        <taxon>Lachnospirales</taxon>
        <taxon>Lachnospiraceae</taxon>
        <taxon>Hungatella</taxon>
    </lineage>
</organism>
<dbReference type="InterPro" id="IPR016047">
    <property type="entry name" value="M23ase_b-sheet_dom"/>
</dbReference>
<feature type="domain" description="M23ase beta-sheet core" evidence="1">
    <location>
        <begin position="157"/>
        <end position="253"/>
    </location>
</feature>
<dbReference type="InterPro" id="IPR050570">
    <property type="entry name" value="Cell_wall_metabolism_enzyme"/>
</dbReference>
<protein>
    <submittedName>
        <fullName evidence="2">Peptidase, M23 family</fullName>
    </submittedName>
</protein>
<dbReference type="Pfam" id="PF01551">
    <property type="entry name" value="Peptidase_M23"/>
    <property type="match status" value="1"/>
</dbReference>
<evidence type="ECO:0000313" key="3">
    <source>
        <dbReference type="Proteomes" id="UP000004968"/>
    </source>
</evidence>
<dbReference type="EMBL" id="ACIO01000180">
    <property type="protein sequence ID" value="EFC99451.1"/>
    <property type="molecule type" value="Genomic_DNA"/>
</dbReference>
<evidence type="ECO:0000313" key="2">
    <source>
        <dbReference type="EMBL" id="EFC99451.1"/>
    </source>
</evidence>
<dbReference type="CDD" id="cd12797">
    <property type="entry name" value="M23_peptidase"/>
    <property type="match status" value="1"/>
</dbReference>
<dbReference type="Gene3D" id="2.70.70.10">
    <property type="entry name" value="Glucose Permease (Domain IIA)"/>
    <property type="match status" value="1"/>
</dbReference>
<evidence type="ECO:0000259" key="1">
    <source>
        <dbReference type="Pfam" id="PF01551"/>
    </source>
</evidence>
<proteinExistence type="predicted"/>
<reference evidence="2 3" key="1">
    <citation type="submission" date="2010-01" db="EMBL/GenBank/DDBJ databases">
        <authorList>
            <person name="Weinstock G."/>
            <person name="Sodergren E."/>
            <person name="Clifton S."/>
            <person name="Fulton L."/>
            <person name="Fulton B."/>
            <person name="Courtney L."/>
            <person name="Fronick C."/>
            <person name="Harrison M."/>
            <person name="Strong C."/>
            <person name="Farmer C."/>
            <person name="Delahaunty K."/>
            <person name="Markovic C."/>
            <person name="Hall O."/>
            <person name="Minx P."/>
            <person name="Tomlinson C."/>
            <person name="Mitreva M."/>
            <person name="Nelson J."/>
            <person name="Hou S."/>
            <person name="Wollam A."/>
            <person name="Pepin K.H."/>
            <person name="Johnson M."/>
            <person name="Bhonagiri V."/>
            <person name="Nash W.E."/>
            <person name="Warren W."/>
            <person name="Chinwalla A."/>
            <person name="Mardis E.R."/>
            <person name="Wilson R.K."/>
        </authorList>
    </citation>
    <scope>NUCLEOTIDE SEQUENCE [LARGE SCALE GENOMIC DNA]</scope>
    <source>
        <strain evidence="2 3">DSM 13479</strain>
    </source>
</reference>
<accession>D3AFF8</accession>
<dbReference type="Proteomes" id="UP000004968">
    <property type="component" value="Unassembled WGS sequence"/>
</dbReference>
<sequence length="258" mass="27810">MINVKEKMSQLFKDKVFLVLLVLGLLTIVAAAGVITIQRGNDGGQSPYLEVPDQKGVIAEETIPQENQVAVAGDSNAEQNTDADTQVADSARATAKAETEAEVPAVKAGTEKEAAAALVLNFNDATKMAWPVSGNVILDYSMESTIYFPTLDQYKCNPGIVIQGAVSTPVIAPANAKIQEIGSNEELGNYVVLNMGNDYTAVCGQLKELQVVENEYVAQGDVLGYVAEPTKYYSIEGANLYFELEHENQPIDPLDFMQ</sequence>
<dbReference type="SUPFAM" id="SSF51261">
    <property type="entry name" value="Duplicated hybrid motif"/>
    <property type="match status" value="1"/>
</dbReference>
<dbReference type="PANTHER" id="PTHR21666:SF270">
    <property type="entry name" value="MUREIN HYDROLASE ACTIVATOR ENVC"/>
    <property type="match status" value="1"/>
</dbReference>
<comment type="caution">
    <text evidence="2">The sequence shown here is derived from an EMBL/GenBank/DDBJ whole genome shotgun (WGS) entry which is preliminary data.</text>
</comment>
<dbReference type="AlphaFoldDB" id="D3AFF8"/>
<name>D3AFF8_9FIRM</name>
<dbReference type="HOGENOM" id="CLU_029425_11_0_9"/>
<dbReference type="PANTHER" id="PTHR21666">
    <property type="entry name" value="PEPTIDASE-RELATED"/>
    <property type="match status" value="1"/>
</dbReference>
<gene>
    <name evidence="2" type="ORF">CLOSTHATH_02342</name>
</gene>